<comment type="caution">
    <text evidence="1">The sequence shown here is derived from an EMBL/GenBank/DDBJ whole genome shotgun (WGS) entry which is preliminary data.</text>
</comment>
<name>A0A6A5GJK6_CAERE</name>
<gene>
    <name evidence="1" type="ORF">GCK72_021479</name>
</gene>
<proteinExistence type="predicted"/>
<dbReference type="EMBL" id="WUAV01000005">
    <property type="protein sequence ID" value="KAF1754914.1"/>
    <property type="molecule type" value="Genomic_DNA"/>
</dbReference>
<dbReference type="CTD" id="78777249"/>
<dbReference type="GeneID" id="78777249"/>
<organism evidence="1 2">
    <name type="scientific">Caenorhabditis remanei</name>
    <name type="common">Caenorhabditis vulgaris</name>
    <dbReference type="NCBI Taxonomy" id="31234"/>
    <lineage>
        <taxon>Eukaryota</taxon>
        <taxon>Metazoa</taxon>
        <taxon>Ecdysozoa</taxon>
        <taxon>Nematoda</taxon>
        <taxon>Chromadorea</taxon>
        <taxon>Rhabditida</taxon>
        <taxon>Rhabditina</taxon>
        <taxon>Rhabditomorpha</taxon>
        <taxon>Rhabditoidea</taxon>
        <taxon>Rhabditidae</taxon>
        <taxon>Peloderinae</taxon>
        <taxon>Caenorhabditis</taxon>
    </lineage>
</organism>
<dbReference type="AlphaFoldDB" id="A0A6A5GJK6"/>
<reference evidence="1 2" key="1">
    <citation type="submission" date="2019-12" db="EMBL/GenBank/DDBJ databases">
        <title>Chromosome-level assembly of the Caenorhabditis remanei genome.</title>
        <authorList>
            <person name="Teterina A.A."/>
            <person name="Willis J.H."/>
            <person name="Phillips P.C."/>
        </authorList>
    </citation>
    <scope>NUCLEOTIDE SEQUENCE [LARGE SCALE GENOMIC DNA]</scope>
    <source>
        <strain evidence="1 2">PX506</strain>
        <tissue evidence="1">Whole organism</tissue>
    </source>
</reference>
<accession>A0A6A5GJK6</accession>
<protein>
    <recommendedName>
        <fullName evidence="3">DUF281 domain-containing protein</fullName>
    </recommendedName>
</protein>
<sequence length="91" mass="10025">MLCKTCNIDSIAPISIRPNTIYDAEEQSDDPCLEYYSECRLENFLQDCGILQILAETTAGPGTKVIGQRMNTFYAGATINCANDGTFYSLV</sequence>
<dbReference type="Proteomes" id="UP000483820">
    <property type="component" value="Chromosome V"/>
</dbReference>
<dbReference type="RefSeq" id="XP_053583205.1">
    <property type="nucleotide sequence ID" value="XM_053734292.1"/>
</dbReference>
<dbReference type="KEGG" id="crq:GCK72_021479"/>
<evidence type="ECO:0000313" key="1">
    <source>
        <dbReference type="EMBL" id="KAF1754914.1"/>
    </source>
</evidence>
<evidence type="ECO:0008006" key="3">
    <source>
        <dbReference type="Google" id="ProtNLM"/>
    </source>
</evidence>
<evidence type="ECO:0000313" key="2">
    <source>
        <dbReference type="Proteomes" id="UP000483820"/>
    </source>
</evidence>